<feature type="region of interest" description="Disordered" evidence="1">
    <location>
        <begin position="380"/>
        <end position="427"/>
    </location>
</feature>
<protein>
    <recommendedName>
        <fullName evidence="4">Pectate lyase</fullName>
    </recommendedName>
</protein>
<dbReference type="Gene3D" id="2.160.20.10">
    <property type="entry name" value="Single-stranded right-handed beta-helix, Pectin lyase-like"/>
    <property type="match status" value="1"/>
</dbReference>
<gene>
    <name evidence="2" type="ORF">LZC94_07110</name>
</gene>
<evidence type="ECO:0000313" key="2">
    <source>
        <dbReference type="EMBL" id="WXB17036.1"/>
    </source>
</evidence>
<dbReference type="InterPro" id="IPR012334">
    <property type="entry name" value="Pectin_lyas_fold"/>
</dbReference>
<dbReference type="RefSeq" id="WP_394826665.1">
    <property type="nucleotide sequence ID" value="NZ_CP089984.1"/>
</dbReference>
<proteinExistence type="predicted"/>
<dbReference type="Proteomes" id="UP001370348">
    <property type="component" value="Chromosome"/>
</dbReference>
<evidence type="ECO:0000256" key="1">
    <source>
        <dbReference type="SAM" id="MobiDB-lite"/>
    </source>
</evidence>
<dbReference type="EMBL" id="CP089984">
    <property type="protein sequence ID" value="WXB17036.1"/>
    <property type="molecule type" value="Genomic_DNA"/>
</dbReference>
<keyword evidence="3" id="KW-1185">Reference proteome</keyword>
<feature type="compositionally biased region" description="Gly residues" evidence="1">
    <location>
        <begin position="411"/>
        <end position="427"/>
    </location>
</feature>
<dbReference type="InterPro" id="IPR011050">
    <property type="entry name" value="Pectin_lyase_fold/virulence"/>
</dbReference>
<dbReference type="SUPFAM" id="SSF51126">
    <property type="entry name" value="Pectin lyase-like"/>
    <property type="match status" value="1"/>
</dbReference>
<evidence type="ECO:0000313" key="3">
    <source>
        <dbReference type="Proteomes" id="UP001370348"/>
    </source>
</evidence>
<reference evidence="2 3" key="1">
    <citation type="submission" date="2021-12" db="EMBL/GenBank/DDBJ databases">
        <title>Discovery of the Pendulisporaceae a myxobacterial family with distinct sporulation behavior and unique specialized metabolism.</title>
        <authorList>
            <person name="Garcia R."/>
            <person name="Popoff A."/>
            <person name="Bader C.D."/>
            <person name="Loehr J."/>
            <person name="Walesch S."/>
            <person name="Walt C."/>
            <person name="Boldt J."/>
            <person name="Bunk B."/>
            <person name="Haeckl F.J.F.P.J."/>
            <person name="Gunesch A.P."/>
            <person name="Birkelbach J."/>
            <person name="Nuebel U."/>
            <person name="Pietschmann T."/>
            <person name="Bach T."/>
            <person name="Mueller R."/>
        </authorList>
    </citation>
    <scope>NUCLEOTIDE SEQUENCE [LARGE SCALE GENOMIC DNA]</scope>
    <source>
        <strain evidence="2 3">MSr11954</strain>
    </source>
</reference>
<feature type="compositionally biased region" description="Low complexity" evidence="1">
    <location>
        <begin position="385"/>
        <end position="396"/>
    </location>
</feature>
<name>A0ABZ2M5T5_9BACT</name>
<accession>A0ABZ2M5T5</accession>
<organism evidence="2 3">
    <name type="scientific">Pendulispora albinea</name>
    <dbReference type="NCBI Taxonomy" id="2741071"/>
    <lineage>
        <taxon>Bacteria</taxon>
        <taxon>Pseudomonadati</taxon>
        <taxon>Myxococcota</taxon>
        <taxon>Myxococcia</taxon>
        <taxon>Myxococcales</taxon>
        <taxon>Sorangiineae</taxon>
        <taxon>Pendulisporaceae</taxon>
        <taxon>Pendulispora</taxon>
    </lineage>
</organism>
<evidence type="ECO:0008006" key="4">
    <source>
        <dbReference type="Google" id="ProtNLM"/>
    </source>
</evidence>
<sequence>MEVYAQSSPYAGGVIFKNSGTKENPIRVRGIRAGTARPIISGGDTTVQFDGSHYVFEGFDIKSGNIRNVFHHADDITIADTVVHDCVGHGILGADDDSGSLTLDHVEVYACGSGTTKHPIYIATDENTHPGSVFRMQYSYVHDGKGGNNVKSRAERNELYYNWIEGGYYREIELIGPENGVAEGLKREDSDVVGNVFVKTTTQPETTNVARVGGDGDADTSGRYRFVNNTFILRANSTAAVIQVFDKVESIELHNNVFYKVGGGAVNVVRTTEAKWVAGEIIAGSNNWLPAGTTLPSTVTGSITGTDPGFVNIGNYDVRVTASSILIGKGLIPTVSPAGHVFPSPLVAPRSSPPMRTVDPAGTAVGRASLPRIALGAFENGAQSTAPSPGGAVVPPTGGGASSAGDPAAPGGPGGGDPSGAGGEGCH</sequence>